<keyword evidence="3" id="KW-1185">Reference proteome</keyword>
<dbReference type="KEGG" id="aprs:BI364_07490"/>
<dbReference type="Proteomes" id="UP000095401">
    <property type="component" value="Chromosome"/>
</dbReference>
<accession>A0A1D8IMX3</accession>
<dbReference type="RefSeq" id="WP_070078206.1">
    <property type="nucleotide sequence ID" value="NZ_CP017415.1"/>
</dbReference>
<dbReference type="SMART" id="SM00953">
    <property type="entry name" value="RES"/>
    <property type="match status" value="1"/>
</dbReference>
<dbReference type="Pfam" id="PF08808">
    <property type="entry name" value="RES"/>
    <property type="match status" value="1"/>
</dbReference>
<evidence type="ECO:0000313" key="2">
    <source>
        <dbReference type="EMBL" id="AOU97828.1"/>
    </source>
</evidence>
<reference evidence="3" key="1">
    <citation type="submission" date="2016-09" db="EMBL/GenBank/DDBJ databases">
        <title>Acidihalobacter prosperus F5.</title>
        <authorList>
            <person name="Khaleque H.N."/>
            <person name="Ramsay J.P."/>
            <person name="Kaksonen A.H."/>
            <person name="Boxall N.J."/>
            <person name="Watkin E.L.J."/>
        </authorList>
    </citation>
    <scope>NUCLEOTIDE SEQUENCE [LARGE SCALE GENOMIC DNA]</scope>
    <source>
        <strain evidence="3">F5</strain>
    </source>
</reference>
<evidence type="ECO:0000313" key="3">
    <source>
        <dbReference type="Proteomes" id="UP000095401"/>
    </source>
</evidence>
<dbReference type="EMBL" id="CP017415">
    <property type="protein sequence ID" value="AOU97828.1"/>
    <property type="molecule type" value="Genomic_DNA"/>
</dbReference>
<sequence length="155" mass="17159">MIVWRIAIHSTYYEVDDLSGIGSAHTGGRWNSKDVPVVYSSTSIALAALETLVHLNQRLFPMPRFLVEITIPDAAWAKREGLALADAPEGWNDPEPDSSKDYGTGWLISGRSEILLVPSVIVPEEQNVLINPAHPQASKIKAKAIRPWTYDSRLL</sequence>
<dbReference type="AlphaFoldDB" id="A0A1D8IMX3"/>
<name>A0A1D8IMX3_9GAMM</name>
<evidence type="ECO:0000259" key="1">
    <source>
        <dbReference type="SMART" id="SM00953"/>
    </source>
</evidence>
<proteinExistence type="predicted"/>
<gene>
    <name evidence="2" type="ORF">BI364_07490</name>
</gene>
<organism evidence="2 3">
    <name type="scientific">Acidihalobacter yilgarnensis</name>
    <dbReference type="NCBI Taxonomy" id="2819280"/>
    <lineage>
        <taxon>Bacteria</taxon>
        <taxon>Pseudomonadati</taxon>
        <taxon>Pseudomonadota</taxon>
        <taxon>Gammaproteobacteria</taxon>
        <taxon>Chromatiales</taxon>
        <taxon>Ectothiorhodospiraceae</taxon>
        <taxon>Acidihalobacter</taxon>
    </lineage>
</organism>
<feature type="domain" description="RES" evidence="1">
    <location>
        <begin position="17"/>
        <end position="144"/>
    </location>
</feature>
<dbReference type="InterPro" id="IPR014914">
    <property type="entry name" value="RES_dom"/>
</dbReference>
<protein>
    <recommendedName>
        <fullName evidence="1">RES domain-containing protein</fullName>
    </recommendedName>
</protein>